<protein>
    <submittedName>
        <fullName evidence="8">PaaX domain protein</fullName>
    </submittedName>
</protein>
<dbReference type="EMBL" id="LBXN01000056">
    <property type="protein sequence ID" value="KKR31943.1"/>
    <property type="molecule type" value="Genomic_DNA"/>
</dbReference>
<evidence type="ECO:0000313" key="8">
    <source>
        <dbReference type="EMBL" id="KKR31943.1"/>
    </source>
</evidence>
<dbReference type="GO" id="GO:0043571">
    <property type="term" value="P:maintenance of CRISPR repeat elements"/>
    <property type="evidence" value="ECO:0007669"/>
    <property type="project" value="InterPro"/>
</dbReference>
<dbReference type="InterPro" id="IPR048846">
    <property type="entry name" value="PaaX-like_central"/>
</dbReference>
<keyword evidence="2" id="KW-0479">Metal-binding</keyword>
<dbReference type="Pfam" id="PF20803">
    <property type="entry name" value="PaaX_M"/>
    <property type="match status" value="1"/>
</dbReference>
<dbReference type="Proteomes" id="UP000034539">
    <property type="component" value="Unassembled WGS sequence"/>
</dbReference>
<evidence type="ECO:0000256" key="6">
    <source>
        <dbReference type="ARBA" id="ARBA00023118"/>
    </source>
</evidence>
<feature type="domain" description="Transcriptional repressor PaaX-like central Cas2-like" evidence="7">
    <location>
        <begin position="76"/>
        <end position="149"/>
    </location>
</feature>
<name>A0A0G0PVI6_9BACT</name>
<dbReference type="NCBIfam" id="TIGR01573">
    <property type="entry name" value="cas2"/>
    <property type="match status" value="1"/>
</dbReference>
<keyword evidence="3" id="KW-0255">Endonuclease</keyword>
<evidence type="ECO:0000256" key="2">
    <source>
        <dbReference type="ARBA" id="ARBA00022723"/>
    </source>
</evidence>
<dbReference type="InterPro" id="IPR021127">
    <property type="entry name" value="CRISPR_associated_Cas2"/>
</dbReference>
<keyword evidence="6" id="KW-0051">Antiviral defense</keyword>
<keyword evidence="1" id="KW-0540">Nuclease</keyword>
<sequence length="221" mass="26142">MADGLSDWIDVLSSKKYIVYGYPKNTTRIRKTLESLGSIGDIEKQVDSDGNISYRLTSAGWDKLSLTVPFFRFLNKPWDKLWRIVIYDIPEEQRKERRRLRIKLKTLGFGQWQRSVWVSPHPVNEFIKDFIKSSDLSSFCRFYEARDLFGQEKEIAGSLWNLGKLNDSYEKLYKRLIEPEPDKKAIYEDYKRLVMRDPGLPHDLLPNPWFAFLVRKKLSLL</sequence>
<keyword evidence="5" id="KW-0460">Magnesium</keyword>
<evidence type="ECO:0000256" key="1">
    <source>
        <dbReference type="ARBA" id="ARBA00022722"/>
    </source>
</evidence>
<dbReference type="SUPFAM" id="SSF143430">
    <property type="entry name" value="TTP0101/SSO1404-like"/>
    <property type="match status" value="1"/>
</dbReference>
<dbReference type="PANTHER" id="PTHR30319">
    <property type="entry name" value="PHENYLACETIC ACID REGULATOR-RELATED TRANSCRIPTIONAL REPRESSOR"/>
    <property type="match status" value="1"/>
</dbReference>
<reference evidence="8 9" key="1">
    <citation type="journal article" date="2015" name="Nature">
        <title>rRNA introns, odd ribosomes, and small enigmatic genomes across a large radiation of phyla.</title>
        <authorList>
            <person name="Brown C.T."/>
            <person name="Hug L.A."/>
            <person name="Thomas B.C."/>
            <person name="Sharon I."/>
            <person name="Castelle C.J."/>
            <person name="Singh A."/>
            <person name="Wilkins M.J."/>
            <person name="Williams K.H."/>
            <person name="Banfield J.F."/>
        </authorList>
    </citation>
    <scope>NUCLEOTIDE SEQUENCE [LARGE SCALE GENOMIC DNA]</scope>
</reference>
<evidence type="ECO:0000259" key="7">
    <source>
        <dbReference type="Pfam" id="PF20803"/>
    </source>
</evidence>
<evidence type="ECO:0000313" key="9">
    <source>
        <dbReference type="Proteomes" id="UP000034539"/>
    </source>
</evidence>
<evidence type="ECO:0000256" key="4">
    <source>
        <dbReference type="ARBA" id="ARBA00022801"/>
    </source>
</evidence>
<proteinExistence type="predicted"/>
<evidence type="ECO:0000256" key="5">
    <source>
        <dbReference type="ARBA" id="ARBA00022842"/>
    </source>
</evidence>
<dbReference type="AlphaFoldDB" id="A0A0G0PVI6"/>
<keyword evidence="4" id="KW-0378">Hydrolase</keyword>
<dbReference type="Gene3D" id="3.30.70.2650">
    <property type="match status" value="1"/>
</dbReference>
<gene>
    <name evidence="8" type="ORF">UT63_C0056G0007</name>
</gene>
<evidence type="ECO:0000256" key="3">
    <source>
        <dbReference type="ARBA" id="ARBA00022759"/>
    </source>
</evidence>
<organism evidence="8 9">
    <name type="scientific">Candidatus Gottesmanbacteria bacterium GW2011_GWC2_39_8</name>
    <dbReference type="NCBI Taxonomy" id="1618450"/>
    <lineage>
        <taxon>Bacteria</taxon>
        <taxon>Candidatus Gottesmaniibacteriota</taxon>
    </lineage>
</organism>
<dbReference type="GO" id="GO:0004521">
    <property type="term" value="F:RNA endonuclease activity"/>
    <property type="evidence" value="ECO:0007669"/>
    <property type="project" value="InterPro"/>
</dbReference>
<comment type="caution">
    <text evidence="8">The sequence shown here is derived from an EMBL/GenBank/DDBJ whole genome shotgun (WGS) entry which is preliminary data.</text>
</comment>
<dbReference type="PANTHER" id="PTHR30319:SF1">
    <property type="entry name" value="TRANSCRIPTIONAL REPRESSOR PAAX"/>
    <property type="match status" value="1"/>
</dbReference>
<accession>A0A0G0PVI6</accession>
<dbReference type="GO" id="GO:0006351">
    <property type="term" value="P:DNA-templated transcription"/>
    <property type="evidence" value="ECO:0007669"/>
    <property type="project" value="TreeGrafter"/>
</dbReference>